<keyword evidence="13" id="KW-0479">Metal-binding</keyword>
<comment type="caution">
    <text evidence="14">The sequence shown here is derived from an EMBL/GenBank/DDBJ whole genome shotgun (WGS) entry which is preliminary data.</text>
</comment>
<comment type="cofactor">
    <cofactor evidence="2">
        <name>a divalent metal cation</name>
        <dbReference type="ChEBI" id="CHEBI:60240"/>
    </cofactor>
</comment>
<dbReference type="EMBL" id="RJSF01000046">
    <property type="protein sequence ID" value="RNM12114.1"/>
    <property type="molecule type" value="Genomic_DNA"/>
</dbReference>
<evidence type="ECO:0000256" key="13">
    <source>
        <dbReference type="PIRSR" id="PIRSR605493-1"/>
    </source>
</evidence>
<dbReference type="InterPro" id="IPR005493">
    <property type="entry name" value="RraA/RraA-like"/>
</dbReference>
<evidence type="ECO:0000313" key="14">
    <source>
        <dbReference type="EMBL" id="RNM12114.1"/>
    </source>
</evidence>
<dbReference type="GO" id="GO:0047443">
    <property type="term" value="F:4-hydroxy-4-methyl-2-oxoglutarate aldolase activity"/>
    <property type="evidence" value="ECO:0007669"/>
    <property type="project" value="UniProtKB-EC"/>
</dbReference>
<keyword evidence="15" id="KW-1185">Reference proteome</keyword>
<dbReference type="CDD" id="cd16841">
    <property type="entry name" value="RraA_family"/>
    <property type="match status" value="1"/>
</dbReference>
<dbReference type="EC" id="4.1.3.17" evidence="5"/>
<accession>A0A3N0GHZ9</accession>
<comment type="similarity">
    <text evidence="3">Belongs to the class II aldolase/RraA-like family.</text>
</comment>
<evidence type="ECO:0000313" key="15">
    <source>
        <dbReference type="Proteomes" id="UP000279994"/>
    </source>
</evidence>
<evidence type="ECO:0000256" key="2">
    <source>
        <dbReference type="ARBA" id="ARBA00001968"/>
    </source>
</evidence>
<dbReference type="OrthoDB" id="943692at2"/>
<dbReference type="GO" id="GO:0008948">
    <property type="term" value="F:oxaloacetate decarboxylase activity"/>
    <property type="evidence" value="ECO:0007669"/>
    <property type="project" value="UniProtKB-EC"/>
</dbReference>
<feature type="binding site" evidence="13">
    <location>
        <position position="132"/>
    </location>
    <ligand>
        <name>Mg(2+)</name>
        <dbReference type="ChEBI" id="CHEBI:18420"/>
    </ligand>
</feature>
<evidence type="ECO:0000256" key="9">
    <source>
        <dbReference type="ARBA" id="ARBA00029596"/>
    </source>
</evidence>
<dbReference type="Gene3D" id="3.50.30.40">
    <property type="entry name" value="Ribonuclease E inhibitor RraA/RraA-like"/>
    <property type="match status" value="1"/>
</dbReference>
<evidence type="ECO:0000256" key="5">
    <source>
        <dbReference type="ARBA" id="ARBA00012213"/>
    </source>
</evidence>
<comment type="function">
    <text evidence="8">Catalyzes the aldol cleavage of 4-hydroxy-4-methyl-2-oxoglutarate (HMG) into 2 molecules of pyruvate. Also contains a secondary oxaloacetate (OAA) decarboxylase activity due to the common pyruvate enolate transition state formed following C-C bond cleavage in the retro-aldol and decarboxylation reactions.</text>
</comment>
<dbReference type="EC" id="4.1.1.112" evidence="6"/>
<evidence type="ECO:0000256" key="10">
    <source>
        <dbReference type="ARBA" id="ARBA00030169"/>
    </source>
</evidence>
<comment type="subunit">
    <text evidence="4">Homotrimer.</text>
</comment>
<dbReference type="SUPFAM" id="SSF89562">
    <property type="entry name" value="RraA-like"/>
    <property type="match status" value="1"/>
</dbReference>
<name>A0A3N0GHZ9_9ACTN</name>
<dbReference type="RefSeq" id="WP_123224694.1">
    <property type="nucleotide sequence ID" value="NZ_RJSF01000046.1"/>
</dbReference>
<dbReference type="Pfam" id="PF03737">
    <property type="entry name" value="RraA-like"/>
    <property type="match status" value="1"/>
</dbReference>
<comment type="catalytic activity">
    <reaction evidence="12">
        <text>oxaloacetate + H(+) = pyruvate + CO2</text>
        <dbReference type="Rhea" id="RHEA:15641"/>
        <dbReference type="ChEBI" id="CHEBI:15361"/>
        <dbReference type="ChEBI" id="CHEBI:15378"/>
        <dbReference type="ChEBI" id="CHEBI:16452"/>
        <dbReference type="ChEBI" id="CHEBI:16526"/>
        <dbReference type="EC" id="4.1.1.112"/>
    </reaction>
</comment>
<organism evidence="14 15">
    <name type="scientific">Nocardioides pocheonensis</name>
    <dbReference type="NCBI Taxonomy" id="661485"/>
    <lineage>
        <taxon>Bacteria</taxon>
        <taxon>Bacillati</taxon>
        <taxon>Actinomycetota</taxon>
        <taxon>Actinomycetes</taxon>
        <taxon>Propionibacteriales</taxon>
        <taxon>Nocardioidaceae</taxon>
        <taxon>Nocardioides</taxon>
    </lineage>
</organism>
<evidence type="ECO:0000256" key="7">
    <source>
        <dbReference type="ARBA" id="ARBA00016549"/>
    </source>
</evidence>
<keyword evidence="13" id="KW-0460">Magnesium</keyword>
<evidence type="ECO:0000256" key="1">
    <source>
        <dbReference type="ARBA" id="ARBA00001342"/>
    </source>
</evidence>
<dbReference type="InterPro" id="IPR036704">
    <property type="entry name" value="RraA/RraA-like_sf"/>
</dbReference>
<proteinExistence type="inferred from homology"/>
<evidence type="ECO:0000256" key="6">
    <source>
        <dbReference type="ARBA" id="ARBA00012947"/>
    </source>
</evidence>
<reference evidence="14 15" key="1">
    <citation type="submission" date="2018-11" db="EMBL/GenBank/DDBJ databases">
        <authorList>
            <person name="Li F."/>
        </authorList>
    </citation>
    <scope>NUCLEOTIDE SEQUENCE [LARGE SCALE GENOMIC DNA]</scope>
    <source>
        <strain evidence="14 15">Gsoil 818</strain>
    </source>
</reference>
<feature type="binding site" evidence="13">
    <location>
        <position position="131"/>
    </location>
    <ligand>
        <name>substrate</name>
    </ligand>
</feature>
<evidence type="ECO:0000256" key="12">
    <source>
        <dbReference type="ARBA" id="ARBA00047973"/>
    </source>
</evidence>
<sequence length="252" mass="25931">MSSQTSSFDLTGDRAGESTVDPLVERLDALDSTVVSDALDGLHLPAGLGGLRPAWGTPRFVGRARTVALEGDSGGSPGPHLGTSVVADARPGDVLVMANGGRLDVSCWGGILSLGCVQQGVVGVVADGACRDVAEAQELGLPVFARGVSPRTARGRLRQRATGVPVQVEDVTVSEGDLVIADDSGVVFVPADCAEEVLAAAEAIVEREAAISADIRAGVRIDQAMHDVRLAGHTDNEADAEQVLHQGQEEGR</sequence>
<protein>
    <recommendedName>
        <fullName evidence="7">Putative 4-hydroxy-4-methyl-2-oxoglutarate aldolase</fullName>
        <ecNumber evidence="6">4.1.1.112</ecNumber>
        <ecNumber evidence="5">4.1.3.17</ecNumber>
    </recommendedName>
    <alternativeName>
        <fullName evidence="11">Oxaloacetate decarboxylase</fullName>
    </alternativeName>
    <alternativeName>
        <fullName evidence="9">Regulator of ribonuclease activity homolog</fullName>
    </alternativeName>
    <alternativeName>
        <fullName evidence="10">RraA-like protein</fullName>
    </alternativeName>
</protein>
<comment type="cofactor">
    <cofactor evidence="13">
        <name>Mg(2+)</name>
        <dbReference type="ChEBI" id="CHEBI:18420"/>
    </cofactor>
</comment>
<feature type="binding site" evidence="13">
    <location>
        <begin position="109"/>
        <end position="112"/>
    </location>
    <ligand>
        <name>substrate</name>
    </ligand>
</feature>
<dbReference type="AlphaFoldDB" id="A0A3N0GHZ9"/>
<gene>
    <name evidence="14" type="ORF">EFL26_20090</name>
</gene>
<dbReference type="GO" id="GO:0046872">
    <property type="term" value="F:metal ion binding"/>
    <property type="evidence" value="ECO:0007669"/>
    <property type="project" value="UniProtKB-KW"/>
</dbReference>
<dbReference type="Proteomes" id="UP000279994">
    <property type="component" value="Unassembled WGS sequence"/>
</dbReference>
<dbReference type="PANTHER" id="PTHR33254:SF4">
    <property type="entry name" value="4-HYDROXY-4-METHYL-2-OXOGLUTARATE ALDOLASE 3-RELATED"/>
    <property type="match status" value="1"/>
</dbReference>
<comment type="catalytic activity">
    <reaction evidence="1">
        <text>4-hydroxy-4-methyl-2-oxoglutarate = 2 pyruvate</text>
        <dbReference type="Rhea" id="RHEA:22748"/>
        <dbReference type="ChEBI" id="CHEBI:15361"/>
        <dbReference type="ChEBI" id="CHEBI:58276"/>
        <dbReference type="EC" id="4.1.3.17"/>
    </reaction>
</comment>
<evidence type="ECO:0000256" key="11">
    <source>
        <dbReference type="ARBA" id="ARBA00032305"/>
    </source>
</evidence>
<evidence type="ECO:0000256" key="3">
    <source>
        <dbReference type="ARBA" id="ARBA00008621"/>
    </source>
</evidence>
<evidence type="ECO:0000256" key="4">
    <source>
        <dbReference type="ARBA" id="ARBA00011233"/>
    </source>
</evidence>
<evidence type="ECO:0000256" key="8">
    <source>
        <dbReference type="ARBA" id="ARBA00025046"/>
    </source>
</evidence>
<dbReference type="PANTHER" id="PTHR33254">
    <property type="entry name" value="4-HYDROXY-4-METHYL-2-OXOGLUTARATE ALDOLASE 3-RELATED"/>
    <property type="match status" value="1"/>
</dbReference>